<evidence type="ECO:0000313" key="1">
    <source>
        <dbReference type="EMBL" id="KAK4019167.1"/>
    </source>
</evidence>
<dbReference type="Proteomes" id="UP001234178">
    <property type="component" value="Unassembled WGS sequence"/>
</dbReference>
<keyword evidence="2" id="KW-1185">Reference proteome</keyword>
<organism evidence="1 2">
    <name type="scientific">Daphnia magna</name>
    <dbReference type="NCBI Taxonomy" id="35525"/>
    <lineage>
        <taxon>Eukaryota</taxon>
        <taxon>Metazoa</taxon>
        <taxon>Ecdysozoa</taxon>
        <taxon>Arthropoda</taxon>
        <taxon>Crustacea</taxon>
        <taxon>Branchiopoda</taxon>
        <taxon>Diplostraca</taxon>
        <taxon>Cladocera</taxon>
        <taxon>Anomopoda</taxon>
        <taxon>Daphniidae</taxon>
        <taxon>Daphnia</taxon>
    </lineage>
</organism>
<reference evidence="1 2" key="1">
    <citation type="journal article" date="2023" name="Nucleic Acids Res.">
        <title>The hologenome of Daphnia magna reveals possible DNA methylation and microbiome-mediated evolution of the host genome.</title>
        <authorList>
            <person name="Chaturvedi A."/>
            <person name="Li X."/>
            <person name="Dhandapani V."/>
            <person name="Marshall H."/>
            <person name="Kissane S."/>
            <person name="Cuenca-Cambronero M."/>
            <person name="Asole G."/>
            <person name="Calvet F."/>
            <person name="Ruiz-Romero M."/>
            <person name="Marangio P."/>
            <person name="Guigo R."/>
            <person name="Rago D."/>
            <person name="Mirbahai L."/>
            <person name="Eastwood N."/>
            <person name="Colbourne J.K."/>
            <person name="Zhou J."/>
            <person name="Mallon E."/>
            <person name="Orsini L."/>
        </authorList>
    </citation>
    <scope>NUCLEOTIDE SEQUENCE [LARGE SCALE GENOMIC DNA]</scope>
    <source>
        <strain evidence="1">LRV0_1</strain>
    </source>
</reference>
<accession>A0ABR0A1X7</accession>
<evidence type="ECO:0000313" key="2">
    <source>
        <dbReference type="Proteomes" id="UP001234178"/>
    </source>
</evidence>
<dbReference type="EMBL" id="JAOYFB010000036">
    <property type="protein sequence ID" value="KAK4019167.1"/>
    <property type="molecule type" value="Genomic_DNA"/>
</dbReference>
<sequence length="72" mass="8434">MLHLMSFLFKTFSHNESYPAPISSWFILSDIVLRLRPSMIGTSGMMIRRSEDNWTIIQFHGVPPFIPRCHLK</sequence>
<proteinExistence type="predicted"/>
<gene>
    <name evidence="1" type="ORF">OUZ56_001196</name>
</gene>
<name>A0ABR0A1X7_9CRUS</name>
<protein>
    <submittedName>
        <fullName evidence="1">Uncharacterized protein</fullName>
    </submittedName>
</protein>
<comment type="caution">
    <text evidence="1">The sequence shown here is derived from an EMBL/GenBank/DDBJ whole genome shotgun (WGS) entry which is preliminary data.</text>
</comment>